<evidence type="ECO:0000256" key="3">
    <source>
        <dbReference type="ARBA" id="ARBA00022692"/>
    </source>
</evidence>
<feature type="transmembrane region" description="Helical" evidence="6">
    <location>
        <begin position="38"/>
        <end position="58"/>
    </location>
</feature>
<dbReference type="VEuPathDB" id="VectorBase:AQUA001735"/>
<sequence>MKMLQVLSRLLHLKTVLLGVVPFHFHRSTLTLELRRELLLYCCAIVILGPAGRFYIYLTTFLRMRGKFIVAFYSALFIELSDVVLLIVPPCCLLYRHRQVKRLFALLVKLYHNPAVSAFPFRRWFRTCLLFNLMYESAYGVNFLLNIFQPGSTFHLELVNLLLSTALSQLSKSGVMLIMYGSGQYLQMALVQLKEHLLLGVHRSTGPVQQETLRQLHVRPAGWMQYYGQLWQVCEILNDLFGVPLITYCLMSLVHLTFICYVMLTKVMVEWHHFTVVQNVLAGVELMWTVFELLCLMRIVSTFARTREELGISVVRYTAMFRELLDAILLVVPPCYLLCQHAKVKQLFELSVEIYQSSLSLGIFPFWQWFRTCLLCSLMYDSVYGVNVAFNLVLPGAGIHAKYVQILLWSVLSQLTKSVVLLIIYGTAQYLLMMVDQLKDHLAAGRLSTNPVYQEQIRQQHHGPAGYLMFYEQLAKVCETLNDLIGVPLITYLLMALIHLTFVCYLILTKLLVRWSYITWQAILIAGIAIASYVIDLLCLMRIVGTFARTREEAEQDRRYSCKQRTSSRTMPLLELLARLVHLNMVALGVVPYEFHPATLSLQFRRSLLAYCFIIAIIGPMGRCWVYLTTFFTMNFGVSVAHYTAMFMELLDAILLVVPPCYLLCRHKKVKELFVLLVKGYYSSLSLSIFPLRLWFRDCFLFNLVYDSAYGVNVVLNLVLPGTGIHEKYVKILSWSVLSQLTKSIVLLIIYGSAQYLLRMVDQLKDHLAAGRLSTNSVYQEQIRQRHHGPTGYLMVYEQLGKVCETLNDVYGVPLITYFLMTLIHLTFVCYMTLTKVLTRWSYLSWHALLIAGIAVASNVIDLLCLMKIVGTFARTREEYLMVCTVKLNELLPRLSSWTDPYRQETLRRLHFGRDGLMDFYGQLWQGAELANELFGPPLLAYLAIAFIHTTTIYYRVWSQLAGGLEDQPLVITVHLIVQLVWVTMDLMFLMAVVGSCGQMRQEKVITHFNSKTMLNDKVVNGLLLFSTTIATLLGYLTITYDRKRQELRVSTVLVVYSIVLAIVCTFTYQSAQFLSSDMRYRNGIKESAVNKAIGAIQGQVVLQTFLSALVRRYQKRFEIAQLMRDLFQLKRELFSATELSQRWIKGHILRKITISQLIVTSSFVLAVLAVLEAGEETAIVSELLSLCIFYYPKLTIICSVSLYYAVMLFQQNLHYALNERLKQLIVEHTSGLVDRARGYARLQHAVYVRSKLNYLVDARCRIVACCTETHNLYQQMLLSCSFLCMTFIVTQLYHFFELLYLHYRTRSELSFAALGHETFTCLLCYFEVYCIAEACELVREQSLKTQKLLLRLNLSPMDHKLKQSIAAAVTNYLIILIQFEMAIEQ</sequence>
<feature type="transmembrane region" description="Helical" evidence="6">
    <location>
        <begin position="970"/>
        <end position="994"/>
    </location>
</feature>
<feature type="transmembrane region" description="Helical" evidence="6">
    <location>
        <begin position="673"/>
        <end position="694"/>
    </location>
</feature>
<keyword evidence="4 6" id="KW-1133">Transmembrane helix</keyword>
<feature type="transmembrane region" description="Helical" evidence="6">
    <location>
        <begin position="1051"/>
        <end position="1069"/>
    </location>
</feature>
<feature type="transmembrane region" description="Helical" evidence="6">
    <location>
        <begin position="640"/>
        <end position="664"/>
    </location>
</feature>
<feature type="transmembrane region" description="Helical" evidence="6">
    <location>
        <begin position="245"/>
        <end position="264"/>
    </location>
</feature>
<evidence type="ECO:0000313" key="7">
    <source>
        <dbReference type="EnsemblMetazoa" id="AQUA001735-PA"/>
    </source>
</evidence>
<dbReference type="Proteomes" id="UP000076407">
    <property type="component" value="Unassembled WGS sequence"/>
</dbReference>
<feature type="transmembrane region" description="Helical" evidence="6">
    <location>
        <begin position="939"/>
        <end position="958"/>
    </location>
</feature>
<feature type="transmembrane region" description="Helical" evidence="6">
    <location>
        <begin position="489"/>
        <end position="508"/>
    </location>
</feature>
<feature type="transmembrane region" description="Helical" evidence="6">
    <location>
        <begin position="276"/>
        <end position="299"/>
    </location>
</feature>
<dbReference type="GO" id="GO:0005886">
    <property type="term" value="C:plasma membrane"/>
    <property type="evidence" value="ECO:0007669"/>
    <property type="project" value="UniProtKB-SubCell"/>
</dbReference>
<evidence type="ECO:0000256" key="4">
    <source>
        <dbReference type="ARBA" id="ARBA00022989"/>
    </source>
</evidence>
<evidence type="ECO:0000256" key="1">
    <source>
        <dbReference type="ARBA" id="ARBA00004651"/>
    </source>
</evidence>
<feature type="transmembrane region" description="Helical" evidence="6">
    <location>
        <begin position="1153"/>
        <end position="1172"/>
    </location>
</feature>
<feature type="transmembrane region" description="Helical" evidence="6">
    <location>
        <begin position="1277"/>
        <end position="1297"/>
    </location>
</feature>
<dbReference type="STRING" id="34691.A0A182WW29"/>
<keyword evidence="2" id="KW-1003">Cell membrane</keyword>
<feature type="transmembrane region" description="Helical" evidence="6">
    <location>
        <begin position="406"/>
        <end position="428"/>
    </location>
</feature>
<feature type="transmembrane region" description="Helical" evidence="6">
    <location>
        <begin position="1184"/>
        <end position="1207"/>
    </location>
</feature>
<dbReference type="InterPro" id="IPR013604">
    <property type="entry name" value="7TM_chemorcpt"/>
</dbReference>
<feature type="transmembrane region" description="Helical" evidence="6">
    <location>
        <begin position="608"/>
        <end position="628"/>
    </location>
</feature>
<evidence type="ECO:0000256" key="2">
    <source>
        <dbReference type="ARBA" id="ARBA00022475"/>
    </source>
</evidence>
<name>A0A182WW29_ANOQN</name>
<feature type="transmembrane region" description="Helical" evidence="6">
    <location>
        <begin position="846"/>
        <end position="870"/>
    </location>
</feature>
<keyword evidence="8" id="KW-1185">Reference proteome</keyword>
<protein>
    <recommendedName>
        <fullName evidence="9">Gustatory receptor</fullName>
    </recommendedName>
</protein>
<feature type="transmembrane region" description="Helical" evidence="6">
    <location>
        <begin position="815"/>
        <end position="834"/>
    </location>
</feature>
<dbReference type="Pfam" id="PF08395">
    <property type="entry name" value="7tm_7"/>
    <property type="match status" value="5"/>
</dbReference>
<accession>A0A182WW29</accession>
<reference evidence="7" key="1">
    <citation type="submission" date="2020-05" db="UniProtKB">
        <authorList>
            <consortium name="EnsemblMetazoa"/>
        </authorList>
    </citation>
    <scope>IDENTIFICATION</scope>
    <source>
        <strain evidence="7">SANGQUA</strain>
    </source>
</reference>
<evidence type="ECO:0008006" key="9">
    <source>
        <dbReference type="Google" id="ProtNLM"/>
    </source>
</evidence>
<organism evidence="7 8">
    <name type="scientific">Anopheles quadriannulatus</name>
    <name type="common">Mosquito</name>
    <dbReference type="NCBI Taxonomy" id="34691"/>
    <lineage>
        <taxon>Eukaryota</taxon>
        <taxon>Metazoa</taxon>
        <taxon>Ecdysozoa</taxon>
        <taxon>Arthropoda</taxon>
        <taxon>Hexapoda</taxon>
        <taxon>Insecta</taxon>
        <taxon>Pterygota</taxon>
        <taxon>Neoptera</taxon>
        <taxon>Endopterygota</taxon>
        <taxon>Diptera</taxon>
        <taxon>Nematocera</taxon>
        <taxon>Culicoidea</taxon>
        <taxon>Culicidae</taxon>
        <taxon>Anophelinae</taxon>
        <taxon>Anopheles</taxon>
    </lineage>
</organism>
<proteinExistence type="predicted"/>
<feature type="transmembrane region" description="Helical" evidence="6">
    <location>
        <begin position="520"/>
        <end position="544"/>
    </location>
</feature>
<feature type="transmembrane region" description="Helical" evidence="6">
    <location>
        <begin position="70"/>
        <end position="95"/>
    </location>
</feature>
<comment type="subcellular location">
    <subcellularLocation>
        <location evidence="1">Cell membrane</location>
        <topology evidence="1">Multi-pass membrane protein</topology>
    </subcellularLocation>
</comment>
<evidence type="ECO:0000256" key="6">
    <source>
        <dbReference type="SAM" id="Phobius"/>
    </source>
</evidence>
<feature type="transmembrane region" description="Helical" evidence="6">
    <location>
        <begin position="732"/>
        <end position="754"/>
    </location>
</feature>
<keyword evidence="5 6" id="KW-0472">Membrane</keyword>
<dbReference type="GO" id="GO:0050909">
    <property type="term" value="P:sensory perception of taste"/>
    <property type="evidence" value="ECO:0007669"/>
    <property type="project" value="InterPro"/>
</dbReference>
<dbReference type="EnsemblMetazoa" id="AQUA001735-RA">
    <property type="protein sequence ID" value="AQUA001735-PA"/>
    <property type="gene ID" value="AQUA001735"/>
</dbReference>
<evidence type="ECO:0000256" key="5">
    <source>
        <dbReference type="ARBA" id="ARBA00023136"/>
    </source>
</evidence>
<keyword evidence="3 6" id="KW-0812">Transmembrane</keyword>
<evidence type="ECO:0000313" key="8">
    <source>
        <dbReference type="Proteomes" id="UP000076407"/>
    </source>
</evidence>
<feature type="transmembrane region" description="Helical" evidence="6">
    <location>
        <begin position="382"/>
        <end position="399"/>
    </location>
</feature>
<feature type="transmembrane region" description="Helical" evidence="6">
    <location>
        <begin position="1019"/>
        <end position="1039"/>
    </location>
</feature>